<dbReference type="EMBL" id="AUSU01008549">
    <property type="protein sequence ID" value="EPS59214.1"/>
    <property type="molecule type" value="Genomic_DNA"/>
</dbReference>
<dbReference type="InterPro" id="IPR050743">
    <property type="entry name" value="2-oxoacid_DH_E2_comp"/>
</dbReference>
<dbReference type="GO" id="GO:0043754">
    <property type="term" value="F:dihydrolipoamide branched chain acyltransferase activity"/>
    <property type="evidence" value="ECO:0007669"/>
    <property type="project" value="UniProtKB-EC"/>
</dbReference>
<dbReference type="InterPro" id="IPR036625">
    <property type="entry name" value="E3-bd_dom_sf"/>
</dbReference>
<protein>
    <recommendedName>
        <fullName evidence="6">dihydrolipoyllysine-residue (2-methylpropanoyl)transferase</fullName>
        <ecNumber evidence="6">2.3.1.168</ecNumber>
    </recommendedName>
    <alternativeName>
        <fullName evidence="7">Branched-chain alpha-keto acid dehydrogenase complex component E2</fullName>
    </alternativeName>
</protein>
<dbReference type="PANTHER" id="PTHR43178:SF14">
    <property type="entry name" value="LIPOAMIDE ACYLTRANSFERASE COMPONENT OF BRANCHED-CHAIN ALPHA-KETO ACID DEHYDROGENASE COMPLEX, MITOCHONDRIAL"/>
    <property type="match status" value="1"/>
</dbReference>
<evidence type="ECO:0000256" key="4">
    <source>
        <dbReference type="ARBA" id="ARBA00022823"/>
    </source>
</evidence>
<comment type="similarity">
    <text evidence="2">Belongs to the 2-oxoacid dehydrogenase family.</text>
</comment>
<feature type="non-terminal residue" evidence="9">
    <location>
        <position position="1"/>
    </location>
</feature>
<dbReference type="PROSITE" id="PS51826">
    <property type="entry name" value="PSBD"/>
    <property type="match status" value="1"/>
</dbReference>
<evidence type="ECO:0000256" key="6">
    <source>
        <dbReference type="ARBA" id="ARBA00038880"/>
    </source>
</evidence>
<evidence type="ECO:0000256" key="1">
    <source>
        <dbReference type="ARBA" id="ARBA00001938"/>
    </source>
</evidence>
<gene>
    <name evidence="9" type="ORF">M569_15596</name>
</gene>
<proteinExistence type="inferred from homology"/>
<dbReference type="Gene3D" id="3.30.559.10">
    <property type="entry name" value="Chloramphenicol acetyltransferase-like domain"/>
    <property type="match status" value="1"/>
</dbReference>
<dbReference type="GO" id="GO:0005739">
    <property type="term" value="C:mitochondrion"/>
    <property type="evidence" value="ECO:0007669"/>
    <property type="project" value="TreeGrafter"/>
</dbReference>
<comment type="cofactor">
    <cofactor evidence="1">
        <name>(R)-lipoate</name>
        <dbReference type="ChEBI" id="CHEBI:83088"/>
    </cofactor>
</comment>
<feature type="domain" description="Peripheral subunit-binding (PSBD)" evidence="8">
    <location>
        <begin position="12"/>
        <end position="49"/>
    </location>
</feature>
<dbReference type="SUPFAM" id="SSF52777">
    <property type="entry name" value="CoA-dependent acyltransferases"/>
    <property type="match status" value="1"/>
</dbReference>
<dbReference type="EC" id="2.3.1.168" evidence="6"/>
<evidence type="ECO:0000313" key="9">
    <source>
        <dbReference type="EMBL" id="EPS59214.1"/>
    </source>
</evidence>
<organism evidence="9 10">
    <name type="scientific">Genlisea aurea</name>
    <dbReference type="NCBI Taxonomy" id="192259"/>
    <lineage>
        <taxon>Eukaryota</taxon>
        <taxon>Viridiplantae</taxon>
        <taxon>Streptophyta</taxon>
        <taxon>Embryophyta</taxon>
        <taxon>Tracheophyta</taxon>
        <taxon>Spermatophyta</taxon>
        <taxon>Magnoliopsida</taxon>
        <taxon>eudicotyledons</taxon>
        <taxon>Gunneridae</taxon>
        <taxon>Pentapetalae</taxon>
        <taxon>asterids</taxon>
        <taxon>lamiids</taxon>
        <taxon>Lamiales</taxon>
        <taxon>Lentibulariaceae</taxon>
        <taxon>Genlisea</taxon>
    </lineage>
</organism>
<evidence type="ECO:0000256" key="3">
    <source>
        <dbReference type="ARBA" id="ARBA00022679"/>
    </source>
</evidence>
<dbReference type="InterPro" id="IPR023213">
    <property type="entry name" value="CAT-like_dom_sf"/>
</dbReference>
<dbReference type="OrthoDB" id="15567at2759"/>
<dbReference type="GO" id="GO:0016407">
    <property type="term" value="F:acetyltransferase activity"/>
    <property type="evidence" value="ECO:0007669"/>
    <property type="project" value="TreeGrafter"/>
</dbReference>
<evidence type="ECO:0000256" key="7">
    <source>
        <dbReference type="ARBA" id="ARBA00042008"/>
    </source>
</evidence>
<dbReference type="InterPro" id="IPR001078">
    <property type="entry name" value="2-oxoacid_DH_actylTfrase"/>
</dbReference>
<dbReference type="Pfam" id="PF00198">
    <property type="entry name" value="2-oxoacid_dh"/>
    <property type="match status" value="1"/>
</dbReference>
<dbReference type="Proteomes" id="UP000015453">
    <property type="component" value="Unassembled WGS sequence"/>
</dbReference>
<dbReference type="GO" id="GO:0031405">
    <property type="term" value="F:lipoic acid binding"/>
    <property type="evidence" value="ECO:0007669"/>
    <property type="project" value="TreeGrafter"/>
</dbReference>
<keyword evidence="5" id="KW-0012">Acyltransferase</keyword>
<dbReference type="Pfam" id="PF02817">
    <property type="entry name" value="E3_binding"/>
    <property type="match status" value="1"/>
</dbReference>
<keyword evidence="10" id="KW-1185">Reference proteome</keyword>
<sequence>SESACSKISKVLSTPAVRAYAKGLGVNVEDVPGTGKDGRVLKEDVLNYAASHDQKKISKECSSASTEAFLAGDSSFHEIPQVDEFEFEDKTVTLRGFHRAMVKSMMLSAKIPHFYFVDEIDCGSLIELKQSFQTDNSDPGLKHSFLPVMIKSLSLALTKYPLLNSSFNEELQEVTLKGSHNVGIAIDSPNGLVVPNIKRVQSLSIMQITKELSRLRQLALANKLTPDDISGGTITLSNIGSIGGKFGTPLINIPEVSIIALGRVQKIPRFDNDGEVYAASIMHVSVGSDHRVLDGATVARFCSEWKQFIEKPELLLLHLR</sequence>
<comment type="caution">
    <text evidence="9">The sequence shown here is derived from an EMBL/GenBank/DDBJ whole genome shotgun (WGS) entry which is preliminary data.</text>
</comment>
<keyword evidence="3" id="KW-0808">Transferase</keyword>
<reference evidence="9 10" key="1">
    <citation type="journal article" date="2013" name="BMC Genomics">
        <title>The miniature genome of a carnivorous plant Genlisea aurea contains a low number of genes and short non-coding sequences.</title>
        <authorList>
            <person name="Leushkin E.V."/>
            <person name="Sutormin R.A."/>
            <person name="Nabieva E.R."/>
            <person name="Penin A.A."/>
            <person name="Kondrashov A.S."/>
            <person name="Logacheva M.D."/>
        </authorList>
    </citation>
    <scope>NUCLEOTIDE SEQUENCE [LARGE SCALE GENOMIC DNA]</scope>
</reference>
<evidence type="ECO:0000256" key="5">
    <source>
        <dbReference type="ARBA" id="ARBA00023315"/>
    </source>
</evidence>
<dbReference type="PANTHER" id="PTHR43178">
    <property type="entry name" value="DIHYDROLIPOAMIDE ACETYLTRANSFERASE COMPONENT OF PYRUVATE DEHYDROGENASE COMPLEX"/>
    <property type="match status" value="1"/>
</dbReference>
<evidence type="ECO:0000259" key="8">
    <source>
        <dbReference type="PROSITE" id="PS51826"/>
    </source>
</evidence>
<evidence type="ECO:0000313" key="10">
    <source>
        <dbReference type="Proteomes" id="UP000015453"/>
    </source>
</evidence>
<dbReference type="Gene3D" id="4.10.320.10">
    <property type="entry name" value="E3-binding domain"/>
    <property type="match status" value="1"/>
</dbReference>
<dbReference type="SUPFAM" id="SSF47005">
    <property type="entry name" value="Peripheral subunit-binding domain of 2-oxo acid dehydrogenase complex"/>
    <property type="match status" value="1"/>
</dbReference>
<accession>S8BXS8</accession>
<dbReference type="AlphaFoldDB" id="S8BXS8"/>
<dbReference type="FunFam" id="3.30.559.10:FF:000007">
    <property type="entry name" value="Dihydrolipoamide acetyltransferase component of pyruvate dehydrogenase complex"/>
    <property type="match status" value="1"/>
</dbReference>
<dbReference type="InterPro" id="IPR004167">
    <property type="entry name" value="PSBD"/>
</dbReference>
<name>S8BXS8_9LAMI</name>
<keyword evidence="4" id="KW-0450">Lipoyl</keyword>
<evidence type="ECO:0000256" key="2">
    <source>
        <dbReference type="ARBA" id="ARBA00007317"/>
    </source>
</evidence>
<dbReference type="FunFam" id="4.10.320.10:FF:000002">
    <property type="entry name" value="Dihydrolipoamide acetyltransferase component of pyruvate dehydrogenase complex"/>
    <property type="match status" value="1"/>
</dbReference>